<dbReference type="GO" id="GO:0005886">
    <property type="term" value="C:plasma membrane"/>
    <property type="evidence" value="ECO:0007669"/>
    <property type="project" value="UniProtKB-SubCell"/>
</dbReference>
<dbReference type="Proteomes" id="UP000251402">
    <property type="component" value="Chromosome"/>
</dbReference>
<feature type="transmembrane region" description="Helical" evidence="6">
    <location>
        <begin position="274"/>
        <end position="294"/>
    </location>
</feature>
<keyword evidence="5 6" id="KW-0472">Membrane</keyword>
<feature type="transmembrane region" description="Helical" evidence="6">
    <location>
        <begin position="174"/>
        <end position="195"/>
    </location>
</feature>
<comment type="subcellular location">
    <subcellularLocation>
        <location evidence="1">Cell membrane</location>
        <topology evidence="1">Multi-pass membrane protein</topology>
    </subcellularLocation>
</comment>
<evidence type="ECO:0000256" key="4">
    <source>
        <dbReference type="ARBA" id="ARBA00022989"/>
    </source>
</evidence>
<dbReference type="PANTHER" id="PTHR30250:SF11">
    <property type="entry name" value="O-ANTIGEN TRANSPORTER-RELATED"/>
    <property type="match status" value="1"/>
</dbReference>
<feature type="transmembrane region" description="Helical" evidence="6">
    <location>
        <begin position="347"/>
        <end position="367"/>
    </location>
</feature>
<name>A0A5C1HYK1_9SPHI</name>
<organism evidence="7 8">
    <name type="scientific">Mucilaginibacter rubeus</name>
    <dbReference type="NCBI Taxonomy" id="2027860"/>
    <lineage>
        <taxon>Bacteria</taxon>
        <taxon>Pseudomonadati</taxon>
        <taxon>Bacteroidota</taxon>
        <taxon>Sphingobacteriia</taxon>
        <taxon>Sphingobacteriales</taxon>
        <taxon>Sphingobacteriaceae</taxon>
        <taxon>Mucilaginibacter</taxon>
    </lineage>
</organism>
<gene>
    <name evidence="7" type="ORF">DEO27_012915</name>
</gene>
<sequence length="434" mass="47725">MKSLTSDVVADNKFAKWQQWTKLIAVTFSAQAIIQLLGLVTGILIVRLLPTTEYAFYTLANTMLGTMTVLADGGISSGVMAQGGKVWQDRQKLGTVIASGLKLRKIFGMFSLLISLPILFYLLIRNGASPIASGLIVLAIIPSFFAALSDTLLETASKLHQGINKLQKNQLSAGLGRFVLMVGSLLVFPFTYIAILGNGIPRMWANIRLRKISAEYADPEQKSDPAVEKEILAIVKRSLPGAIYFCVSGQITIWLISVFGNTQSIAHVGALSRLTTVLTVFTTLFSTLVVPRFARLPEKKNLLVQRFIQIEAALFAISFIIIAIVMLFPSQVLWILGKGYSNLNKEILLLTISSCLTMLAGVTYSVLVSRGWIIKPVINLSVNILFQVILVVTMDLSKTTNVLMFSIVDFLLAFVILIIYFIYRVSRLPKPTVS</sequence>
<proteinExistence type="predicted"/>
<feature type="transmembrane region" description="Helical" evidence="6">
    <location>
        <begin position="23"/>
        <end position="48"/>
    </location>
</feature>
<evidence type="ECO:0000256" key="6">
    <source>
        <dbReference type="SAM" id="Phobius"/>
    </source>
</evidence>
<dbReference type="InterPro" id="IPR050833">
    <property type="entry name" value="Poly_Biosynth_Transport"/>
</dbReference>
<dbReference type="KEGG" id="mrub:DEO27_012915"/>
<evidence type="ECO:0000313" key="8">
    <source>
        <dbReference type="Proteomes" id="UP000251402"/>
    </source>
</evidence>
<keyword evidence="3 6" id="KW-0812">Transmembrane</keyword>
<evidence type="ECO:0000256" key="2">
    <source>
        <dbReference type="ARBA" id="ARBA00022475"/>
    </source>
</evidence>
<protein>
    <submittedName>
        <fullName evidence="7">Polysaccharide biosynthesis protein</fullName>
    </submittedName>
</protein>
<keyword evidence="8" id="KW-1185">Reference proteome</keyword>
<evidence type="ECO:0000256" key="3">
    <source>
        <dbReference type="ARBA" id="ARBA00022692"/>
    </source>
</evidence>
<feature type="transmembrane region" description="Helical" evidence="6">
    <location>
        <begin position="54"/>
        <end position="75"/>
    </location>
</feature>
<accession>A0A5C1HYK1</accession>
<reference evidence="7" key="1">
    <citation type="submission" date="2019-08" db="EMBL/GenBank/DDBJ databases">
        <title>Comparative genome analysis confer to the adaptation heavy metal polluted environment.</title>
        <authorList>
            <person name="Li Y."/>
        </authorList>
    </citation>
    <scope>NUCLEOTIDE SEQUENCE [LARGE SCALE GENOMIC DNA]</scope>
    <source>
        <strain evidence="7">P1</strain>
    </source>
</reference>
<feature type="transmembrane region" description="Helical" evidence="6">
    <location>
        <begin position="402"/>
        <end position="423"/>
    </location>
</feature>
<evidence type="ECO:0000313" key="7">
    <source>
        <dbReference type="EMBL" id="QEM10884.1"/>
    </source>
</evidence>
<feature type="transmembrane region" description="Helical" evidence="6">
    <location>
        <begin position="314"/>
        <end position="335"/>
    </location>
</feature>
<feature type="transmembrane region" description="Helical" evidence="6">
    <location>
        <begin position="242"/>
        <end position="262"/>
    </location>
</feature>
<keyword evidence="4 6" id="KW-1133">Transmembrane helix</keyword>
<dbReference type="PANTHER" id="PTHR30250">
    <property type="entry name" value="PST FAMILY PREDICTED COLANIC ACID TRANSPORTER"/>
    <property type="match status" value="1"/>
</dbReference>
<feature type="transmembrane region" description="Helical" evidence="6">
    <location>
        <begin position="130"/>
        <end position="153"/>
    </location>
</feature>
<feature type="transmembrane region" description="Helical" evidence="6">
    <location>
        <begin position="373"/>
        <end position="393"/>
    </location>
</feature>
<dbReference type="RefSeq" id="WP_112575020.1">
    <property type="nucleotide sequence ID" value="NZ_CP043450.1"/>
</dbReference>
<evidence type="ECO:0000256" key="1">
    <source>
        <dbReference type="ARBA" id="ARBA00004651"/>
    </source>
</evidence>
<evidence type="ECO:0000256" key="5">
    <source>
        <dbReference type="ARBA" id="ARBA00023136"/>
    </source>
</evidence>
<dbReference type="AlphaFoldDB" id="A0A5C1HYK1"/>
<dbReference type="EMBL" id="CP043450">
    <property type="protein sequence ID" value="QEM10884.1"/>
    <property type="molecule type" value="Genomic_DNA"/>
</dbReference>
<dbReference type="OrthoDB" id="846354at2"/>
<keyword evidence="2" id="KW-1003">Cell membrane</keyword>
<feature type="transmembrane region" description="Helical" evidence="6">
    <location>
        <begin position="106"/>
        <end position="124"/>
    </location>
</feature>